<organism evidence="2 3">
    <name type="scientific">Pristionchus entomophagus</name>
    <dbReference type="NCBI Taxonomy" id="358040"/>
    <lineage>
        <taxon>Eukaryota</taxon>
        <taxon>Metazoa</taxon>
        <taxon>Ecdysozoa</taxon>
        <taxon>Nematoda</taxon>
        <taxon>Chromadorea</taxon>
        <taxon>Rhabditida</taxon>
        <taxon>Rhabditina</taxon>
        <taxon>Diplogasteromorpha</taxon>
        <taxon>Diplogasteroidea</taxon>
        <taxon>Neodiplogasteridae</taxon>
        <taxon>Pristionchus</taxon>
    </lineage>
</organism>
<dbReference type="EMBL" id="BTSX01000001">
    <property type="protein sequence ID" value="GMS78764.1"/>
    <property type="molecule type" value="Genomic_DNA"/>
</dbReference>
<protein>
    <submittedName>
        <fullName evidence="2">Uncharacterized protein</fullName>
    </submittedName>
</protein>
<comment type="caution">
    <text evidence="2">The sequence shown here is derived from an EMBL/GenBank/DDBJ whole genome shotgun (WGS) entry which is preliminary data.</text>
</comment>
<feature type="non-terminal residue" evidence="2">
    <location>
        <position position="1"/>
    </location>
</feature>
<sequence>GHGPLFIAVCIDEFPIPTNANGRRPCLIKHWHSESPANLATALPRNFGIVKRFETVPNGVNIPQATASPLDEERTTTDGR</sequence>
<proteinExistence type="predicted"/>
<evidence type="ECO:0000313" key="3">
    <source>
        <dbReference type="Proteomes" id="UP001432027"/>
    </source>
</evidence>
<gene>
    <name evidence="2" type="ORF">PENTCL1PPCAC_939</name>
</gene>
<reference evidence="2" key="1">
    <citation type="submission" date="2023-10" db="EMBL/GenBank/DDBJ databases">
        <title>Genome assembly of Pristionchus species.</title>
        <authorList>
            <person name="Yoshida K."/>
            <person name="Sommer R.J."/>
        </authorList>
    </citation>
    <scope>NUCLEOTIDE SEQUENCE</scope>
    <source>
        <strain evidence="2">RS0144</strain>
    </source>
</reference>
<name>A0AAV5SBS1_9BILA</name>
<dbReference type="Proteomes" id="UP001432027">
    <property type="component" value="Unassembled WGS sequence"/>
</dbReference>
<evidence type="ECO:0000256" key="1">
    <source>
        <dbReference type="SAM" id="MobiDB-lite"/>
    </source>
</evidence>
<keyword evidence="3" id="KW-1185">Reference proteome</keyword>
<feature type="region of interest" description="Disordered" evidence="1">
    <location>
        <begin position="60"/>
        <end position="80"/>
    </location>
</feature>
<evidence type="ECO:0000313" key="2">
    <source>
        <dbReference type="EMBL" id="GMS78764.1"/>
    </source>
</evidence>
<feature type="compositionally biased region" description="Basic and acidic residues" evidence="1">
    <location>
        <begin position="71"/>
        <end position="80"/>
    </location>
</feature>
<dbReference type="AlphaFoldDB" id="A0AAV5SBS1"/>
<accession>A0AAV5SBS1</accession>